<dbReference type="PANTHER" id="PTHR42912">
    <property type="entry name" value="METHYLTRANSFERASE"/>
    <property type="match status" value="1"/>
</dbReference>
<dbReference type="SUPFAM" id="SSF53335">
    <property type="entry name" value="S-adenosyl-L-methionine-dependent methyltransferases"/>
    <property type="match status" value="1"/>
</dbReference>
<dbReference type="Pfam" id="PF13649">
    <property type="entry name" value="Methyltransf_25"/>
    <property type="match status" value="1"/>
</dbReference>
<dbReference type="EMBL" id="CP011339">
    <property type="protein sequence ID" value="AKV68134.1"/>
    <property type="molecule type" value="Genomic_DNA"/>
</dbReference>
<dbReference type="CDD" id="cd02440">
    <property type="entry name" value="AdoMet_MTases"/>
    <property type="match status" value="1"/>
</dbReference>
<proteinExistence type="predicted"/>
<dbReference type="KEGG" id="mpk:VL20_3115"/>
<evidence type="ECO:0000313" key="2">
    <source>
        <dbReference type="EMBL" id="AKV68134.1"/>
    </source>
</evidence>
<gene>
    <name evidence="2" type="ORF">VL20_3115</name>
</gene>
<evidence type="ECO:0000313" key="3">
    <source>
        <dbReference type="Proteomes" id="UP000068167"/>
    </source>
</evidence>
<dbReference type="InterPro" id="IPR029063">
    <property type="entry name" value="SAM-dependent_MTases_sf"/>
</dbReference>
<dbReference type="InterPro" id="IPR050508">
    <property type="entry name" value="Methyltransf_Superfamily"/>
</dbReference>
<dbReference type="Gene3D" id="3.40.50.150">
    <property type="entry name" value="Vaccinia Virus protein VP39"/>
    <property type="match status" value="1"/>
</dbReference>
<dbReference type="Proteomes" id="UP000068167">
    <property type="component" value="Chromosome"/>
</dbReference>
<evidence type="ECO:0000259" key="1">
    <source>
        <dbReference type="Pfam" id="PF13649"/>
    </source>
</evidence>
<protein>
    <recommendedName>
        <fullName evidence="1">Methyltransferase domain-containing protein</fullName>
    </recommendedName>
</protein>
<dbReference type="AlphaFoldDB" id="A0A0K1S1X6"/>
<dbReference type="GO" id="GO:0008168">
    <property type="term" value="F:methyltransferase activity"/>
    <property type="evidence" value="ECO:0007669"/>
    <property type="project" value="TreeGrafter"/>
</dbReference>
<reference evidence="2 3" key="1">
    <citation type="journal article" date="2016" name="Stand. Genomic Sci.">
        <title>Complete genome sequence and genomic characterization of Microcystis panniformis FACHB 1757 by third-generation sequencing.</title>
        <authorList>
            <person name="Zhang J.Y."/>
            <person name="Guan R."/>
            <person name="Zhang H.J."/>
            <person name="Li H."/>
            <person name="Xiao P."/>
            <person name="Yu G.L."/>
            <person name="Du L."/>
            <person name="Cao D.M."/>
            <person name="Zhu B.C."/>
            <person name="Li R.H."/>
            <person name="Lu Z.H."/>
        </authorList>
    </citation>
    <scope>NUCLEOTIDE SEQUENCE [LARGE SCALE GENOMIC DNA]</scope>
    <source>
        <strain evidence="2 3">FACHB-1757</strain>
    </source>
</reference>
<name>A0A0K1S1X6_9CHRO</name>
<keyword evidence="3" id="KW-1185">Reference proteome</keyword>
<accession>A0A0K1S1X6</accession>
<dbReference type="InterPro" id="IPR041698">
    <property type="entry name" value="Methyltransf_25"/>
</dbReference>
<dbReference type="PATRIC" id="fig|1638788.3.peg.3137"/>
<dbReference type="PANTHER" id="PTHR42912:SF80">
    <property type="entry name" value="METHYLTRANSFERASE DOMAIN-CONTAINING PROTEIN"/>
    <property type="match status" value="1"/>
</dbReference>
<organism evidence="2 3">
    <name type="scientific">Microcystis panniformis FACHB-1757</name>
    <dbReference type="NCBI Taxonomy" id="1638788"/>
    <lineage>
        <taxon>Bacteria</taxon>
        <taxon>Bacillati</taxon>
        <taxon>Cyanobacteriota</taxon>
        <taxon>Cyanophyceae</taxon>
        <taxon>Oscillatoriophycideae</taxon>
        <taxon>Chroococcales</taxon>
        <taxon>Microcystaceae</taxon>
        <taxon>Microcystis</taxon>
    </lineage>
</organism>
<feature type="domain" description="Methyltransferase" evidence="1">
    <location>
        <begin position="141"/>
        <end position="237"/>
    </location>
</feature>
<sequence>MTVTPVPASFNPVSGLVNRILGIKPLFDIARYQARNMMIKRAEKLGVPWRETVKQWQQRDWSRELQAVENPDLVYPEYYVCSFHAYEKGNLDWLPAFEVESAAYAVHSTIWPGAGMDGDPRLRREYHRILKEQIKAEINDIVDLGCSVGMSSFALQDTYPQAKVTGLDLSPYYLAVAQYQAQQKQKTIQWQHAAAEKTQLPSQSYDLVSSFLMFHELPQQATREIFAEARRLLRSGGYLTLMDMNPRSEIYRKMPPYVLTLLKSTEPYLDQYFTLDIEQALVEAGFQAPIITPPVPDIGRLLRGFPNHNFEVINEDNFSSKLDKDINYCPSLPVNFCQQNPCPSCHGRANSR</sequence>